<name>A0A7X0H865_9BACT</name>
<dbReference type="InterPro" id="IPR036388">
    <property type="entry name" value="WH-like_DNA-bd_sf"/>
</dbReference>
<keyword evidence="3 7" id="KW-0862">Zinc</keyword>
<evidence type="ECO:0000256" key="6">
    <source>
        <dbReference type="ARBA" id="ARBA00023163"/>
    </source>
</evidence>
<dbReference type="AlphaFoldDB" id="A0A7X0H865"/>
<dbReference type="PANTHER" id="PTHR33202:SF22">
    <property type="entry name" value="HYDROGEN PEROXIDE SENSITIVE REPRESSOR"/>
    <property type="match status" value="1"/>
</dbReference>
<dbReference type="GO" id="GO:0003700">
    <property type="term" value="F:DNA-binding transcription factor activity"/>
    <property type="evidence" value="ECO:0007669"/>
    <property type="project" value="InterPro"/>
</dbReference>
<evidence type="ECO:0000256" key="5">
    <source>
        <dbReference type="ARBA" id="ARBA00023125"/>
    </source>
</evidence>
<evidence type="ECO:0000256" key="3">
    <source>
        <dbReference type="ARBA" id="ARBA00022833"/>
    </source>
</evidence>
<comment type="cofactor">
    <cofactor evidence="7">
        <name>Zn(2+)</name>
        <dbReference type="ChEBI" id="CHEBI:29105"/>
    </cofactor>
    <text evidence="7">Binds 1 zinc ion per subunit.</text>
</comment>
<organism evidence="9 10">
    <name type="scientific">Algisphaera agarilytica</name>
    <dbReference type="NCBI Taxonomy" id="1385975"/>
    <lineage>
        <taxon>Bacteria</taxon>
        <taxon>Pseudomonadati</taxon>
        <taxon>Planctomycetota</taxon>
        <taxon>Phycisphaerae</taxon>
        <taxon>Phycisphaerales</taxon>
        <taxon>Phycisphaeraceae</taxon>
        <taxon>Algisphaera</taxon>
    </lineage>
</organism>
<feature type="binding site" evidence="8">
    <location>
        <position position="114"/>
    </location>
    <ligand>
        <name>Fe cation</name>
        <dbReference type="ChEBI" id="CHEBI:24875"/>
    </ligand>
</feature>
<dbReference type="InterPro" id="IPR043135">
    <property type="entry name" value="Fur_C"/>
</dbReference>
<feature type="binding site" evidence="7">
    <location>
        <position position="122"/>
    </location>
    <ligand>
        <name>Zn(2+)</name>
        <dbReference type="ChEBI" id="CHEBI:29105"/>
    </ligand>
</feature>
<gene>
    <name evidence="9" type="ORF">HNQ40_001697</name>
</gene>
<dbReference type="GO" id="GO:0008270">
    <property type="term" value="F:zinc ion binding"/>
    <property type="evidence" value="ECO:0007669"/>
    <property type="project" value="TreeGrafter"/>
</dbReference>
<feature type="binding site" evidence="8">
    <location>
        <position position="76"/>
    </location>
    <ligand>
        <name>Fe cation</name>
        <dbReference type="ChEBI" id="CHEBI:24875"/>
    </ligand>
</feature>
<evidence type="ECO:0000256" key="8">
    <source>
        <dbReference type="PIRSR" id="PIRSR602481-2"/>
    </source>
</evidence>
<dbReference type="RefSeq" id="WP_184677448.1">
    <property type="nucleotide sequence ID" value="NZ_JACHGY010000001.1"/>
</dbReference>
<dbReference type="EMBL" id="JACHGY010000001">
    <property type="protein sequence ID" value="MBB6429891.1"/>
    <property type="molecule type" value="Genomic_DNA"/>
</dbReference>
<dbReference type="Pfam" id="PF01475">
    <property type="entry name" value="FUR"/>
    <property type="match status" value="1"/>
</dbReference>
<dbReference type="GO" id="GO:0045892">
    <property type="term" value="P:negative regulation of DNA-templated transcription"/>
    <property type="evidence" value="ECO:0007669"/>
    <property type="project" value="TreeGrafter"/>
</dbReference>
<dbReference type="SUPFAM" id="SSF46785">
    <property type="entry name" value="Winged helix' DNA-binding domain"/>
    <property type="match status" value="1"/>
</dbReference>
<dbReference type="CDD" id="cd07153">
    <property type="entry name" value="Fur_like"/>
    <property type="match status" value="1"/>
</dbReference>
<feature type="binding site" evidence="7">
    <location>
        <position position="85"/>
    </location>
    <ligand>
        <name>Zn(2+)</name>
        <dbReference type="ChEBI" id="CHEBI:29105"/>
    </ligand>
</feature>
<dbReference type="InterPro" id="IPR002481">
    <property type="entry name" value="FUR"/>
</dbReference>
<keyword evidence="4" id="KW-0805">Transcription regulation</keyword>
<keyword evidence="10" id="KW-1185">Reference proteome</keyword>
<dbReference type="PANTHER" id="PTHR33202">
    <property type="entry name" value="ZINC UPTAKE REGULATION PROTEIN"/>
    <property type="match status" value="1"/>
</dbReference>
<evidence type="ECO:0000256" key="2">
    <source>
        <dbReference type="ARBA" id="ARBA00022491"/>
    </source>
</evidence>
<dbReference type="GO" id="GO:1900376">
    <property type="term" value="P:regulation of secondary metabolite biosynthetic process"/>
    <property type="evidence" value="ECO:0007669"/>
    <property type="project" value="TreeGrafter"/>
</dbReference>
<dbReference type="Gene3D" id="1.10.10.10">
    <property type="entry name" value="Winged helix-like DNA-binding domain superfamily/Winged helix DNA-binding domain"/>
    <property type="match status" value="1"/>
</dbReference>
<comment type="caution">
    <text evidence="9">The sequence shown here is derived from an EMBL/GenBank/DDBJ whole genome shotgun (WGS) entry which is preliminary data.</text>
</comment>
<dbReference type="Proteomes" id="UP000541810">
    <property type="component" value="Unassembled WGS sequence"/>
</dbReference>
<evidence type="ECO:0000256" key="7">
    <source>
        <dbReference type="PIRSR" id="PIRSR602481-1"/>
    </source>
</evidence>
<evidence type="ECO:0000313" key="9">
    <source>
        <dbReference type="EMBL" id="MBB6429891.1"/>
    </source>
</evidence>
<evidence type="ECO:0000256" key="1">
    <source>
        <dbReference type="ARBA" id="ARBA00007957"/>
    </source>
</evidence>
<feature type="binding site" evidence="7">
    <location>
        <position position="82"/>
    </location>
    <ligand>
        <name>Zn(2+)</name>
        <dbReference type="ChEBI" id="CHEBI:29105"/>
    </ligand>
</feature>
<keyword evidence="8" id="KW-0408">Iron</keyword>
<accession>A0A7X0H865</accession>
<protein>
    <submittedName>
        <fullName evidence="9">Fur family ferric uptake transcriptional regulator</fullName>
    </submittedName>
</protein>
<proteinExistence type="inferred from homology"/>
<reference evidence="9 10" key="1">
    <citation type="submission" date="2020-08" db="EMBL/GenBank/DDBJ databases">
        <title>Genomic Encyclopedia of Type Strains, Phase IV (KMG-IV): sequencing the most valuable type-strain genomes for metagenomic binning, comparative biology and taxonomic classification.</title>
        <authorList>
            <person name="Goeker M."/>
        </authorList>
    </citation>
    <scope>NUCLEOTIDE SEQUENCE [LARGE SCALE GENOMIC DNA]</scope>
    <source>
        <strain evidence="9 10">DSM 103725</strain>
    </source>
</reference>
<keyword evidence="2" id="KW-0678">Repressor</keyword>
<feature type="binding site" evidence="7">
    <location>
        <position position="125"/>
    </location>
    <ligand>
        <name>Zn(2+)</name>
        <dbReference type="ChEBI" id="CHEBI:29105"/>
    </ligand>
</feature>
<keyword evidence="5" id="KW-0238">DNA-binding</keyword>
<evidence type="ECO:0000256" key="4">
    <source>
        <dbReference type="ARBA" id="ARBA00023015"/>
    </source>
</evidence>
<comment type="similarity">
    <text evidence="1">Belongs to the Fur family.</text>
</comment>
<comment type="cofactor">
    <cofactor evidence="8">
        <name>Mn(2+)</name>
        <dbReference type="ChEBI" id="CHEBI:29035"/>
    </cofactor>
    <cofactor evidence="8">
        <name>Fe(2+)</name>
        <dbReference type="ChEBI" id="CHEBI:29033"/>
    </cofactor>
    <text evidence="8">Binds 1 Mn(2+) or Fe(2+) ion per subunit.</text>
</comment>
<dbReference type="InterPro" id="IPR036390">
    <property type="entry name" value="WH_DNA-bd_sf"/>
</dbReference>
<sequence>MPPRQTNQRAAVREAIEAADRPLTPQEILDLAQADLPGLGIATVYRAVKVGAEEGWLTPVELPNGPTRYEPAGKKHHHHFECTECNAVFEIDGCPTPPSKLRPMVPEGCELTGHEVILYGRCADCR</sequence>
<dbReference type="GO" id="GO:0000976">
    <property type="term" value="F:transcription cis-regulatory region binding"/>
    <property type="evidence" value="ECO:0007669"/>
    <property type="project" value="TreeGrafter"/>
</dbReference>
<keyword evidence="6" id="KW-0804">Transcription</keyword>
<keyword evidence="7" id="KW-0479">Metal-binding</keyword>
<dbReference type="Gene3D" id="3.30.1490.190">
    <property type="match status" value="1"/>
</dbReference>
<evidence type="ECO:0000313" key="10">
    <source>
        <dbReference type="Proteomes" id="UP000541810"/>
    </source>
</evidence>